<evidence type="ECO:0000313" key="1">
    <source>
        <dbReference type="EMBL" id="KAJ9662086.1"/>
    </source>
</evidence>
<accession>A0ACC3AGK7</accession>
<name>A0ACC3AGK7_9EURO</name>
<proteinExistence type="predicted"/>
<protein>
    <submittedName>
        <fullName evidence="1">Uncharacterized protein</fullName>
    </submittedName>
</protein>
<gene>
    <name evidence="1" type="ORF">H2198_001628</name>
</gene>
<dbReference type="EMBL" id="JAPDRQ010000018">
    <property type="protein sequence ID" value="KAJ9662086.1"/>
    <property type="molecule type" value="Genomic_DNA"/>
</dbReference>
<keyword evidence="2" id="KW-1185">Reference proteome</keyword>
<dbReference type="Proteomes" id="UP001172386">
    <property type="component" value="Unassembled WGS sequence"/>
</dbReference>
<evidence type="ECO:0000313" key="2">
    <source>
        <dbReference type="Proteomes" id="UP001172386"/>
    </source>
</evidence>
<organism evidence="1 2">
    <name type="scientific">Neophaeococcomyces mojaviensis</name>
    <dbReference type="NCBI Taxonomy" id="3383035"/>
    <lineage>
        <taxon>Eukaryota</taxon>
        <taxon>Fungi</taxon>
        <taxon>Dikarya</taxon>
        <taxon>Ascomycota</taxon>
        <taxon>Pezizomycotina</taxon>
        <taxon>Eurotiomycetes</taxon>
        <taxon>Chaetothyriomycetidae</taxon>
        <taxon>Chaetothyriales</taxon>
        <taxon>Chaetothyriales incertae sedis</taxon>
        <taxon>Neophaeococcomyces</taxon>
    </lineage>
</organism>
<comment type="caution">
    <text evidence="1">The sequence shown here is derived from an EMBL/GenBank/DDBJ whole genome shotgun (WGS) entry which is preliminary data.</text>
</comment>
<sequence length="473" mass="51890">MGQNGVPNEKAEPSPANPSRHHILPTYMVGGKLKTKGISQEGESGRSGFHPLHFIKVAWHNSNKLSQWVNILWPFVPAAIVAHFVIPDRHKTIFSLNYIAMVPAANMLGFAGQELARKLPRVMGILIETTLGSVVEVILFMVLVVRAQNQVEYISVLQAAILGSIMTNLLLCLGFCFLVGGLANKGEQQFHAVISETGSGMLLVAAFALLIPSAFFATLYSQTSTDDANSLYPLAQLERDTRGISHGTACILIISFIVYIIYCAFSTHSVFDEILAQDEEMDRDRHRDLAKRKFTLTEAILAIVISIACVGLVAVFLVEEIHYIVEENHVPDAFLGFILVPLVEKLAEHITAIDEAYDNQINFALYHCIGPSIQTALFNAPLAVIVGWGLGTDMDLNFEIFMIVILVLSVLVVGNFLRDGSSNYLEGFLLITVYTIIALATWYYPNPSELGAETASGETGGEEAHKMLARLLN</sequence>
<reference evidence="1" key="1">
    <citation type="submission" date="2022-10" db="EMBL/GenBank/DDBJ databases">
        <title>Culturing micro-colonial fungi from biological soil crusts in the Mojave desert and describing Neophaeococcomyces mojavensis, and introducing the new genera and species Taxawa tesnikishii.</title>
        <authorList>
            <person name="Kurbessoian T."/>
            <person name="Stajich J.E."/>
        </authorList>
    </citation>
    <scope>NUCLEOTIDE SEQUENCE</scope>
    <source>
        <strain evidence="1">JES_112</strain>
    </source>
</reference>